<keyword evidence="7" id="KW-1185">Reference proteome</keyword>
<dbReference type="PANTHER" id="PTHR23407:SF1">
    <property type="entry name" value="5-FORMYLTETRAHYDROFOLATE CYCLO-LIGASE"/>
    <property type="match status" value="1"/>
</dbReference>
<keyword evidence="6" id="KW-0436">Ligase</keyword>
<dbReference type="PANTHER" id="PTHR23407">
    <property type="entry name" value="ATPASE INHIBITOR/5-FORMYLTETRAHYDROFOLATE CYCLO-LIGASE"/>
    <property type="match status" value="1"/>
</dbReference>
<dbReference type="RefSeq" id="WP_058472023.1">
    <property type="nucleotide sequence ID" value="NZ_CAAAIC010000006.1"/>
</dbReference>
<dbReference type="OrthoDB" id="9801938at2"/>
<dbReference type="InterPro" id="IPR002698">
    <property type="entry name" value="FTHF_cligase"/>
</dbReference>
<sequence>MTNRFRLALRRSLKQIRANLSSDYQQIASAQVSKHISTLDEYRYAKNIGLYKPVKGEIDLRGLWRSASSHGKYCYFPVLNENNTLSFLPATPATSFIENRFGIPEPAVSRDKSIAIGDLDIIFMPLLAFDDRCTRLGMGAGYYDRTLENESHPLLIGVAYEFQHMFYIEPQAWDIPLSAVVTPNAIYWSKK</sequence>
<gene>
    <name evidence="6" type="primary">fthC</name>
    <name evidence="6" type="ORF">Ljor_2661</name>
</gene>
<dbReference type="GO" id="GO:0030272">
    <property type="term" value="F:5-formyltetrahydrofolate cyclo-ligase activity"/>
    <property type="evidence" value="ECO:0007669"/>
    <property type="project" value="UniProtKB-EC"/>
</dbReference>
<evidence type="ECO:0000313" key="7">
    <source>
        <dbReference type="Proteomes" id="UP000055035"/>
    </source>
</evidence>
<dbReference type="PATRIC" id="fig|456.5.peg.2853"/>
<reference evidence="6 7" key="1">
    <citation type="submission" date="2015-11" db="EMBL/GenBank/DDBJ databases">
        <title>Genomic analysis of 38 Legionella species identifies large and diverse effector repertoires.</title>
        <authorList>
            <person name="Burstein D."/>
            <person name="Amaro F."/>
            <person name="Zusman T."/>
            <person name="Lifshitz Z."/>
            <person name="Cohen O."/>
            <person name="Gilbert J.A."/>
            <person name="Pupko T."/>
            <person name="Shuman H.A."/>
            <person name="Segal G."/>
        </authorList>
    </citation>
    <scope>NUCLEOTIDE SEQUENCE [LARGE SCALE GENOMIC DNA]</scope>
    <source>
        <strain evidence="6 7">BL-540</strain>
    </source>
</reference>
<dbReference type="PIRSF" id="PIRSF006806">
    <property type="entry name" value="FTHF_cligase"/>
    <property type="match status" value="1"/>
</dbReference>
<dbReference type="EC" id="6.3.3.2" evidence="5"/>
<dbReference type="InterPro" id="IPR037171">
    <property type="entry name" value="NagB/RpiA_transferase-like"/>
</dbReference>
<evidence type="ECO:0000313" key="6">
    <source>
        <dbReference type="EMBL" id="KTD18355.1"/>
    </source>
</evidence>
<name>A0A0W0VDX7_9GAMM</name>
<dbReference type="GO" id="GO:0035999">
    <property type="term" value="P:tetrahydrofolate interconversion"/>
    <property type="evidence" value="ECO:0007669"/>
    <property type="project" value="TreeGrafter"/>
</dbReference>
<accession>A0A0W0VDX7</accession>
<evidence type="ECO:0000256" key="5">
    <source>
        <dbReference type="RuleBase" id="RU361279"/>
    </source>
</evidence>
<dbReference type="InterPro" id="IPR024185">
    <property type="entry name" value="FTHF_cligase-like_sf"/>
</dbReference>
<comment type="caution">
    <text evidence="6">The sequence shown here is derived from an EMBL/GenBank/DDBJ whole genome shotgun (WGS) entry which is preliminary data.</text>
</comment>
<dbReference type="STRING" id="456.Ljor_2661"/>
<dbReference type="EMBL" id="LNYJ01000011">
    <property type="protein sequence ID" value="KTD18355.1"/>
    <property type="molecule type" value="Genomic_DNA"/>
</dbReference>
<keyword evidence="5" id="KW-0460">Magnesium</keyword>
<feature type="binding site" evidence="4">
    <location>
        <position position="57"/>
    </location>
    <ligand>
        <name>substrate</name>
    </ligand>
</feature>
<dbReference type="Proteomes" id="UP000055035">
    <property type="component" value="Unassembled WGS sequence"/>
</dbReference>
<comment type="similarity">
    <text evidence="1 5">Belongs to the 5-formyltetrahydrofolate cyclo-ligase family.</text>
</comment>
<comment type="catalytic activity">
    <reaction evidence="5">
        <text>(6S)-5-formyl-5,6,7,8-tetrahydrofolate + ATP = (6R)-5,10-methenyltetrahydrofolate + ADP + phosphate</text>
        <dbReference type="Rhea" id="RHEA:10488"/>
        <dbReference type="ChEBI" id="CHEBI:30616"/>
        <dbReference type="ChEBI" id="CHEBI:43474"/>
        <dbReference type="ChEBI" id="CHEBI:57455"/>
        <dbReference type="ChEBI" id="CHEBI:57457"/>
        <dbReference type="ChEBI" id="CHEBI:456216"/>
        <dbReference type="EC" id="6.3.3.2"/>
    </reaction>
</comment>
<dbReference type="Gene3D" id="3.40.50.10420">
    <property type="entry name" value="NagB/RpiA/CoA transferase-like"/>
    <property type="match status" value="1"/>
</dbReference>
<keyword evidence="3 4" id="KW-0067">ATP-binding</keyword>
<dbReference type="AlphaFoldDB" id="A0A0W0VDX7"/>
<dbReference type="Pfam" id="PF01812">
    <property type="entry name" value="5-FTHF_cyc-lig"/>
    <property type="match status" value="1"/>
</dbReference>
<comment type="cofactor">
    <cofactor evidence="5">
        <name>Mg(2+)</name>
        <dbReference type="ChEBI" id="CHEBI:18420"/>
    </cofactor>
</comment>
<evidence type="ECO:0000256" key="4">
    <source>
        <dbReference type="PIRSR" id="PIRSR006806-1"/>
    </source>
</evidence>
<evidence type="ECO:0000256" key="3">
    <source>
        <dbReference type="ARBA" id="ARBA00022840"/>
    </source>
</evidence>
<proteinExistence type="inferred from homology"/>
<dbReference type="GO" id="GO:0009396">
    <property type="term" value="P:folic acid-containing compound biosynthetic process"/>
    <property type="evidence" value="ECO:0007669"/>
    <property type="project" value="TreeGrafter"/>
</dbReference>
<dbReference type="GO" id="GO:0005524">
    <property type="term" value="F:ATP binding"/>
    <property type="evidence" value="ECO:0007669"/>
    <property type="project" value="UniProtKB-KW"/>
</dbReference>
<keyword evidence="2 4" id="KW-0547">Nucleotide-binding</keyword>
<protein>
    <recommendedName>
        <fullName evidence="5">5-formyltetrahydrofolate cyclo-ligase</fullName>
        <ecNumber evidence="5">6.3.3.2</ecNumber>
    </recommendedName>
</protein>
<keyword evidence="5" id="KW-0479">Metal-binding</keyword>
<dbReference type="SUPFAM" id="SSF100950">
    <property type="entry name" value="NagB/RpiA/CoA transferase-like"/>
    <property type="match status" value="1"/>
</dbReference>
<organism evidence="6 7">
    <name type="scientific">Legionella jordanis</name>
    <dbReference type="NCBI Taxonomy" id="456"/>
    <lineage>
        <taxon>Bacteria</taxon>
        <taxon>Pseudomonadati</taxon>
        <taxon>Pseudomonadota</taxon>
        <taxon>Gammaproteobacteria</taxon>
        <taxon>Legionellales</taxon>
        <taxon>Legionellaceae</taxon>
        <taxon>Legionella</taxon>
    </lineage>
</organism>
<dbReference type="NCBIfam" id="TIGR02727">
    <property type="entry name" value="MTHFS_bact"/>
    <property type="match status" value="1"/>
</dbReference>
<evidence type="ECO:0000256" key="1">
    <source>
        <dbReference type="ARBA" id="ARBA00010638"/>
    </source>
</evidence>
<dbReference type="GO" id="GO:0046872">
    <property type="term" value="F:metal ion binding"/>
    <property type="evidence" value="ECO:0007669"/>
    <property type="project" value="UniProtKB-KW"/>
</dbReference>
<evidence type="ECO:0000256" key="2">
    <source>
        <dbReference type="ARBA" id="ARBA00022741"/>
    </source>
</evidence>
<feature type="binding site" evidence="4">
    <location>
        <begin position="135"/>
        <end position="143"/>
    </location>
    <ligand>
        <name>ATP</name>
        <dbReference type="ChEBI" id="CHEBI:30616"/>
    </ligand>
</feature>